<feature type="non-terminal residue" evidence="1">
    <location>
        <position position="116"/>
    </location>
</feature>
<name>A0A0F9AFT8_9ZZZZ</name>
<gene>
    <name evidence="1" type="ORF">LCGC14_2655440</name>
</gene>
<reference evidence="1" key="1">
    <citation type="journal article" date="2015" name="Nature">
        <title>Complex archaea that bridge the gap between prokaryotes and eukaryotes.</title>
        <authorList>
            <person name="Spang A."/>
            <person name="Saw J.H."/>
            <person name="Jorgensen S.L."/>
            <person name="Zaremba-Niedzwiedzka K."/>
            <person name="Martijn J."/>
            <person name="Lind A.E."/>
            <person name="van Eijk R."/>
            <person name="Schleper C."/>
            <person name="Guy L."/>
            <person name="Ettema T.J."/>
        </authorList>
    </citation>
    <scope>NUCLEOTIDE SEQUENCE</scope>
</reference>
<dbReference type="AlphaFoldDB" id="A0A0F9AFT8"/>
<accession>A0A0F9AFT8</accession>
<protein>
    <submittedName>
        <fullName evidence="1">Uncharacterized protein</fullName>
    </submittedName>
</protein>
<organism evidence="1">
    <name type="scientific">marine sediment metagenome</name>
    <dbReference type="NCBI Taxonomy" id="412755"/>
    <lineage>
        <taxon>unclassified sequences</taxon>
        <taxon>metagenomes</taxon>
        <taxon>ecological metagenomes</taxon>
    </lineage>
</organism>
<dbReference type="EMBL" id="LAZR01046170">
    <property type="protein sequence ID" value="KKK97165.1"/>
    <property type="molecule type" value="Genomic_DNA"/>
</dbReference>
<sequence>MASGIYNRFKANLMNKIVDLESDVIKIILLDTNHSFTATNTILTDVSGNELAATGGYSTGGNTLGSKAVTEAATTKWDAADTAWTSATFTAFHAVIYDNTATDNLVASIDFGGAKT</sequence>
<evidence type="ECO:0000313" key="1">
    <source>
        <dbReference type="EMBL" id="KKK97165.1"/>
    </source>
</evidence>
<comment type="caution">
    <text evidence="1">The sequence shown here is derived from an EMBL/GenBank/DDBJ whole genome shotgun (WGS) entry which is preliminary data.</text>
</comment>
<proteinExistence type="predicted"/>